<feature type="region of interest" description="Disordered" evidence="1">
    <location>
        <begin position="185"/>
        <end position="211"/>
    </location>
</feature>
<sequence>MAAPARALSHFQNVHGALVTSTKIMKPPSYSVHEISYAKNISQQQPLFTVEELRVGNTGFRHTDAGVRHEERRFGGHAGKVVRTDSAWRGLDAQPPPQPGSFPLSSVSSMAVYQPVTVESILGAADLTPAALHPMAGLGRGVDYLNLDDVVGGATIAGGKSRRGWTDELAYGAGASYFVGENPRDASSQNQTGHGNAVFARTRPPPPSSAPLPALLPNWSFAGELLNAVPRLCPFLASRAMCWRFLGSLRGRHERGIQVELEAAGKQRPQPLHATRAVLGELRRCPR</sequence>
<dbReference type="OrthoDB" id="159299at2759"/>
<feature type="compositionally biased region" description="Polar residues" evidence="1">
    <location>
        <begin position="185"/>
        <end position="194"/>
    </location>
</feature>
<evidence type="ECO:0000256" key="1">
    <source>
        <dbReference type="SAM" id="MobiDB-lite"/>
    </source>
</evidence>
<reference evidence="2 3" key="1">
    <citation type="journal article" name="Sci. Rep.">
        <title>Genome-scale phylogenetic analyses confirm Olpidium as the closest living zoosporic fungus to the non-flagellated, terrestrial fungi.</title>
        <authorList>
            <person name="Chang Y."/>
            <person name="Rochon D."/>
            <person name="Sekimoto S."/>
            <person name="Wang Y."/>
            <person name="Chovatia M."/>
            <person name="Sandor L."/>
            <person name="Salamov A."/>
            <person name="Grigoriev I.V."/>
            <person name="Stajich J.E."/>
            <person name="Spatafora J.W."/>
        </authorList>
    </citation>
    <scope>NUCLEOTIDE SEQUENCE [LARGE SCALE GENOMIC DNA]</scope>
    <source>
        <strain evidence="2">S191</strain>
    </source>
</reference>
<accession>A0A8H8A0Q0</accession>
<dbReference type="AlphaFoldDB" id="A0A8H8A0Q0"/>
<comment type="caution">
    <text evidence="2">The sequence shown here is derived from an EMBL/GenBank/DDBJ whole genome shotgun (WGS) entry which is preliminary data.</text>
</comment>
<evidence type="ECO:0000313" key="3">
    <source>
        <dbReference type="Proteomes" id="UP000673691"/>
    </source>
</evidence>
<dbReference type="EMBL" id="JAEFCI010002014">
    <property type="protein sequence ID" value="KAG5462528.1"/>
    <property type="molecule type" value="Genomic_DNA"/>
</dbReference>
<keyword evidence="3" id="KW-1185">Reference proteome</keyword>
<proteinExistence type="predicted"/>
<dbReference type="Proteomes" id="UP000673691">
    <property type="component" value="Unassembled WGS sequence"/>
</dbReference>
<protein>
    <submittedName>
        <fullName evidence="2">Uncharacterized protein</fullName>
    </submittedName>
</protein>
<name>A0A8H8A0Q0_9FUNG</name>
<gene>
    <name evidence="2" type="ORF">BJ554DRAFT_4762</name>
</gene>
<organism evidence="2 3">
    <name type="scientific">Olpidium bornovanus</name>
    <dbReference type="NCBI Taxonomy" id="278681"/>
    <lineage>
        <taxon>Eukaryota</taxon>
        <taxon>Fungi</taxon>
        <taxon>Fungi incertae sedis</taxon>
        <taxon>Olpidiomycota</taxon>
        <taxon>Olpidiomycotina</taxon>
        <taxon>Olpidiomycetes</taxon>
        <taxon>Olpidiales</taxon>
        <taxon>Olpidiaceae</taxon>
        <taxon>Olpidium</taxon>
    </lineage>
</organism>
<evidence type="ECO:0000313" key="2">
    <source>
        <dbReference type="EMBL" id="KAG5462528.1"/>
    </source>
</evidence>